<proteinExistence type="predicted"/>
<accession>A0A811SD49</accession>
<comment type="caution">
    <text evidence="1">The sequence shown here is derived from an EMBL/GenBank/DDBJ whole genome shotgun (WGS) entry which is preliminary data.</text>
</comment>
<organism evidence="1 2">
    <name type="scientific">Miscanthus lutarioriparius</name>
    <dbReference type="NCBI Taxonomy" id="422564"/>
    <lineage>
        <taxon>Eukaryota</taxon>
        <taxon>Viridiplantae</taxon>
        <taxon>Streptophyta</taxon>
        <taxon>Embryophyta</taxon>
        <taxon>Tracheophyta</taxon>
        <taxon>Spermatophyta</taxon>
        <taxon>Magnoliopsida</taxon>
        <taxon>Liliopsida</taxon>
        <taxon>Poales</taxon>
        <taxon>Poaceae</taxon>
        <taxon>PACMAD clade</taxon>
        <taxon>Panicoideae</taxon>
        <taxon>Andropogonodae</taxon>
        <taxon>Andropogoneae</taxon>
        <taxon>Saccharinae</taxon>
        <taxon>Miscanthus</taxon>
    </lineage>
</organism>
<dbReference type="EMBL" id="CAJGYO010000019">
    <property type="protein sequence ID" value="CAD6338660.1"/>
    <property type="molecule type" value="Genomic_DNA"/>
</dbReference>
<name>A0A811SD49_9POAL</name>
<dbReference type="AlphaFoldDB" id="A0A811SD49"/>
<reference evidence="1" key="1">
    <citation type="submission" date="2020-10" db="EMBL/GenBank/DDBJ databases">
        <authorList>
            <person name="Han B."/>
            <person name="Lu T."/>
            <person name="Zhao Q."/>
            <person name="Huang X."/>
            <person name="Zhao Y."/>
        </authorList>
    </citation>
    <scope>NUCLEOTIDE SEQUENCE</scope>
</reference>
<dbReference type="Proteomes" id="UP000604825">
    <property type="component" value="Unassembled WGS sequence"/>
</dbReference>
<sequence length="95" mass="10619">MENGFYGHLCLAENQSLLIDSSVRFGDIFGSQWMGEMELKGAMDGPRYESKGAMQRFGYGFGLKIVVRRRSVWDGHGAWGRTSIWAWGPRSAAGQ</sequence>
<protein>
    <submittedName>
        <fullName evidence="1">Uncharacterized protein</fullName>
    </submittedName>
</protein>
<gene>
    <name evidence="1" type="ORF">NCGR_LOCUS62758</name>
</gene>
<evidence type="ECO:0000313" key="2">
    <source>
        <dbReference type="Proteomes" id="UP000604825"/>
    </source>
</evidence>
<keyword evidence="2" id="KW-1185">Reference proteome</keyword>
<evidence type="ECO:0000313" key="1">
    <source>
        <dbReference type="EMBL" id="CAD6338660.1"/>
    </source>
</evidence>